<evidence type="ECO:0000313" key="2">
    <source>
        <dbReference type="EMBL" id="MSU02342.1"/>
    </source>
</evidence>
<comment type="caution">
    <text evidence="2">The sequence shown here is derived from an EMBL/GenBank/DDBJ whole genome shotgun (WGS) entry which is preliminary data.</text>
</comment>
<sequence length="175" mass="20733">MSFLYKILLTFNATSTMIVVYLIKEKCYIPFLGIFPIWVSHIGFLLFPLLLTLISIWMKRWLSKDDINHDLLSVEEANSSFLPSYLGYFFVALSVNSAETMIFVYLIVFVFTFFSQTLYYNPLFLLFRYKFYYITTANNIKLFIISKREINTTRGTVFPKLRRINNTTFIDEGEY</sequence>
<feature type="transmembrane region" description="Helical" evidence="1">
    <location>
        <begin position="7"/>
        <end position="23"/>
    </location>
</feature>
<feature type="transmembrane region" description="Helical" evidence="1">
    <location>
        <begin position="79"/>
        <end position="96"/>
    </location>
</feature>
<evidence type="ECO:0000313" key="3">
    <source>
        <dbReference type="Proteomes" id="UP000469523"/>
    </source>
</evidence>
<keyword evidence="3" id="KW-1185">Reference proteome</keyword>
<feature type="transmembrane region" description="Helical" evidence="1">
    <location>
        <begin position="35"/>
        <end position="58"/>
    </location>
</feature>
<proteinExistence type="predicted"/>
<organism evidence="2 3">
    <name type="scientific">Tissierella pigra</name>
    <dbReference type="NCBI Taxonomy" id="2607614"/>
    <lineage>
        <taxon>Bacteria</taxon>
        <taxon>Bacillati</taxon>
        <taxon>Bacillota</taxon>
        <taxon>Tissierellia</taxon>
        <taxon>Tissierellales</taxon>
        <taxon>Tissierellaceae</taxon>
        <taxon>Tissierella</taxon>
    </lineage>
</organism>
<gene>
    <name evidence="2" type="ORF">FYJ83_12810</name>
</gene>
<keyword evidence="1" id="KW-0472">Membrane</keyword>
<dbReference type="AlphaFoldDB" id="A0A6N7XNF7"/>
<name>A0A6N7XNF7_9FIRM</name>
<evidence type="ECO:0000256" key="1">
    <source>
        <dbReference type="SAM" id="Phobius"/>
    </source>
</evidence>
<dbReference type="Proteomes" id="UP000469523">
    <property type="component" value="Unassembled WGS sequence"/>
</dbReference>
<dbReference type="EMBL" id="VUNQ01000030">
    <property type="protein sequence ID" value="MSU02342.1"/>
    <property type="molecule type" value="Genomic_DNA"/>
</dbReference>
<dbReference type="RefSeq" id="WP_154441112.1">
    <property type="nucleotide sequence ID" value="NZ_VUNQ01000030.1"/>
</dbReference>
<protein>
    <submittedName>
        <fullName evidence="2">Uncharacterized protein</fullName>
    </submittedName>
</protein>
<feature type="transmembrane region" description="Helical" evidence="1">
    <location>
        <begin position="102"/>
        <end position="120"/>
    </location>
</feature>
<accession>A0A6N7XNF7</accession>
<keyword evidence="1" id="KW-1133">Transmembrane helix</keyword>
<reference evidence="2 3" key="1">
    <citation type="submission" date="2019-09" db="EMBL/GenBank/DDBJ databases">
        <title>In-depth cultivation of the pig gut microbiome towards novel bacterial diversity and tailored functional studies.</title>
        <authorList>
            <person name="Wylensek D."/>
            <person name="Hitch T.C.A."/>
            <person name="Clavel T."/>
        </authorList>
    </citation>
    <scope>NUCLEOTIDE SEQUENCE [LARGE SCALE GENOMIC DNA]</scope>
    <source>
        <strain evidence="2 3">WCA3-693-APC-4?</strain>
    </source>
</reference>
<keyword evidence="1" id="KW-0812">Transmembrane</keyword>